<dbReference type="PANTHER" id="PTHR24028">
    <property type="entry name" value="CADHERIN-87A"/>
    <property type="match status" value="1"/>
</dbReference>
<evidence type="ECO:0000256" key="13">
    <source>
        <dbReference type="SAM" id="Phobius"/>
    </source>
</evidence>
<reference evidence="16" key="3">
    <citation type="submission" date="2025-09" db="UniProtKB">
        <authorList>
            <consortium name="Ensembl"/>
        </authorList>
    </citation>
    <scope>IDENTIFICATION</scope>
</reference>
<dbReference type="InterPro" id="IPR032455">
    <property type="entry name" value="Cadherin_C"/>
</dbReference>
<dbReference type="InterPro" id="IPR020894">
    <property type="entry name" value="Cadherin_CS"/>
</dbReference>
<keyword evidence="3" id="KW-1003">Cell membrane</keyword>
<dbReference type="GeneTree" id="ENSGT00940000164725"/>
<keyword evidence="6" id="KW-0677">Repeat</keyword>
<feature type="domain" description="Cadherin" evidence="15">
    <location>
        <begin position="354"/>
        <end position="460"/>
    </location>
</feature>
<evidence type="ECO:0000256" key="9">
    <source>
        <dbReference type="ARBA" id="ARBA00022989"/>
    </source>
</evidence>
<evidence type="ECO:0000256" key="12">
    <source>
        <dbReference type="PROSITE-ProRule" id="PRU00043"/>
    </source>
</evidence>
<feature type="domain" description="Cadherin" evidence="15">
    <location>
        <begin position="246"/>
        <end position="353"/>
    </location>
</feature>
<dbReference type="FunFam" id="2.60.40.60:FF:000002">
    <property type="entry name" value="Protocadherin alpha 2"/>
    <property type="match status" value="1"/>
</dbReference>
<feature type="domain" description="Cadherin" evidence="15">
    <location>
        <begin position="137"/>
        <end position="245"/>
    </location>
</feature>
<evidence type="ECO:0000256" key="6">
    <source>
        <dbReference type="ARBA" id="ARBA00022737"/>
    </source>
</evidence>
<dbReference type="Pfam" id="PF08266">
    <property type="entry name" value="Cadherin_2"/>
    <property type="match status" value="1"/>
</dbReference>
<evidence type="ECO:0000313" key="16">
    <source>
        <dbReference type="Ensembl" id="ENSDCDP00010018809.1"/>
    </source>
</evidence>
<dbReference type="Pfam" id="PF00028">
    <property type="entry name" value="Cadherin"/>
    <property type="match status" value="5"/>
</dbReference>
<reference evidence="16" key="2">
    <citation type="submission" date="2025-08" db="UniProtKB">
        <authorList>
            <consortium name="Ensembl"/>
        </authorList>
    </citation>
    <scope>IDENTIFICATION</scope>
</reference>
<evidence type="ECO:0000256" key="5">
    <source>
        <dbReference type="ARBA" id="ARBA00022729"/>
    </source>
</evidence>
<evidence type="ECO:0000256" key="10">
    <source>
        <dbReference type="ARBA" id="ARBA00023136"/>
    </source>
</evidence>
<dbReference type="FunFam" id="2.60.40.60:FF:000129">
    <property type="entry name" value="protocadherin alpha-C2 isoform X1"/>
    <property type="match status" value="1"/>
</dbReference>
<dbReference type="FunFam" id="2.60.40.60:FF:000004">
    <property type="entry name" value="Protocadherin 1 gamma 2"/>
    <property type="match status" value="1"/>
</dbReference>
<feature type="domain" description="Cadherin" evidence="15">
    <location>
        <begin position="585"/>
        <end position="688"/>
    </location>
</feature>
<dbReference type="SMART" id="SM00112">
    <property type="entry name" value="CA"/>
    <property type="match status" value="6"/>
</dbReference>
<dbReference type="FunFam" id="2.60.40.60:FF:000006">
    <property type="entry name" value="Protocadherin alpha 2"/>
    <property type="match status" value="1"/>
</dbReference>
<evidence type="ECO:0000256" key="3">
    <source>
        <dbReference type="ARBA" id="ARBA00022475"/>
    </source>
</evidence>
<dbReference type="InterPro" id="IPR002126">
    <property type="entry name" value="Cadherin-like_dom"/>
</dbReference>
<dbReference type="InterPro" id="IPR050174">
    <property type="entry name" value="Protocadherin/Cadherin-CA"/>
</dbReference>
<keyword evidence="4 13" id="KW-0812">Transmembrane</keyword>
<name>A0AAY4BCY9_9TELE</name>
<dbReference type="PANTHER" id="PTHR24028:SF57">
    <property type="entry name" value="PROTOCADHERIN ALPHA-C2-RELATED"/>
    <property type="match status" value="1"/>
</dbReference>
<evidence type="ECO:0000256" key="1">
    <source>
        <dbReference type="ARBA" id="ARBA00003436"/>
    </source>
</evidence>
<feature type="chain" id="PRO_5044331034" description="Cadherin domain-containing protein" evidence="14">
    <location>
        <begin position="31"/>
        <end position="824"/>
    </location>
</feature>
<feature type="domain" description="Cadherin" evidence="15">
    <location>
        <begin position="461"/>
        <end position="570"/>
    </location>
</feature>
<dbReference type="PROSITE" id="PS50268">
    <property type="entry name" value="CADHERIN_2"/>
    <property type="match status" value="6"/>
</dbReference>
<keyword evidence="9 13" id="KW-1133">Transmembrane helix</keyword>
<dbReference type="InterPro" id="IPR015919">
    <property type="entry name" value="Cadherin-like_sf"/>
</dbReference>
<keyword evidence="7 12" id="KW-0106">Calcium</keyword>
<keyword evidence="10 13" id="KW-0472">Membrane</keyword>
<dbReference type="GO" id="GO:0005509">
    <property type="term" value="F:calcium ion binding"/>
    <property type="evidence" value="ECO:0007669"/>
    <property type="project" value="UniProtKB-UniRule"/>
</dbReference>
<keyword evidence="5 14" id="KW-0732">Signal</keyword>
<dbReference type="Pfam" id="PF16492">
    <property type="entry name" value="Cadherin_C_2"/>
    <property type="match status" value="1"/>
</dbReference>
<dbReference type="PROSITE" id="PS00232">
    <property type="entry name" value="CADHERIN_1"/>
    <property type="match status" value="3"/>
</dbReference>
<dbReference type="GO" id="GO:0009653">
    <property type="term" value="P:anatomical structure morphogenesis"/>
    <property type="evidence" value="ECO:0007669"/>
    <property type="project" value="UniProtKB-ARBA"/>
</dbReference>
<accession>A0AAY4BCY9</accession>
<dbReference type="GO" id="GO:0007156">
    <property type="term" value="P:homophilic cell adhesion via plasma membrane adhesion molecules"/>
    <property type="evidence" value="ECO:0007669"/>
    <property type="project" value="InterPro"/>
</dbReference>
<evidence type="ECO:0000256" key="14">
    <source>
        <dbReference type="SAM" id="SignalP"/>
    </source>
</evidence>
<organism evidence="16 17">
    <name type="scientific">Denticeps clupeoides</name>
    <name type="common">denticle herring</name>
    <dbReference type="NCBI Taxonomy" id="299321"/>
    <lineage>
        <taxon>Eukaryota</taxon>
        <taxon>Metazoa</taxon>
        <taxon>Chordata</taxon>
        <taxon>Craniata</taxon>
        <taxon>Vertebrata</taxon>
        <taxon>Euteleostomi</taxon>
        <taxon>Actinopterygii</taxon>
        <taxon>Neopterygii</taxon>
        <taxon>Teleostei</taxon>
        <taxon>Clupei</taxon>
        <taxon>Clupeiformes</taxon>
        <taxon>Denticipitoidei</taxon>
        <taxon>Denticipitidae</taxon>
        <taxon>Denticeps</taxon>
    </lineage>
</organism>
<dbReference type="Gene3D" id="2.60.40.60">
    <property type="entry name" value="Cadherins"/>
    <property type="match status" value="6"/>
</dbReference>
<feature type="domain" description="Cadherin" evidence="15">
    <location>
        <begin position="28"/>
        <end position="136"/>
    </location>
</feature>
<dbReference type="AlphaFoldDB" id="A0AAY4BCY9"/>
<sequence>MHPPESAPRPWKRHVAPLLLLSALWSTASSVTRYSVPEEMETGTVVANLATDLNLDVRSFVERKVKLDHVHNKKYLDINKASGDLFVVEKIDREYLCPTKTSSSCFLKMDVILENPLRIFNVELEILDRNDNAPQFRREAMHLDISESASPGERFSITNAVDMDVGENSIKTYYLSRSEHFAIDLQSGSDGTIYVGLLLKKALDREQRAVHGLVLTAVDGGDPPRSGTASIIVQVLDTNDNSPQFDRQVYSVDLIENASLGTLVMRLNVTDLDEGSNAELLFSYTLYTSEKTQEVFSLDSSTGEIRVKGVIDYEEIKSFEMYVEAKDQGTQPLSSTCKVLVFVTDLNDNHPEITVKSLKSSVEESAEIGTVIAVISVSDRDSGDNGKVELVIHNEHSLPFVLNKSSDDYFTLLVSKPLDREMVSSYEITFKVKDRGSPFLSDNETIKLEILDVNDNAPQFPQSIYTIHLKENNEPGTMLSSLSAYDPDLNENQYLVYFIMEKVIANTSMSMLFSINPENGNLYALKTFDFEREKEFLFHIEARDSGVPPLSSNVTVHVVILDQNDNTPLIVSPWRAQGTVIEQVIPRSTDKGSLITKVIALDTDSFENSRITYQFLQTTDATLFTLNQYNGEVRTARMFSYRDPRHQRLVIAAKDNGEPPLSATVTIKITTVEQAITPFAETTEVPLHYDLFTDLNLYLLIGLSSVSFLLLITILVIIVLKCQKPKPAKALHSNRNSIASQRNSTIADSTLISSDAYWYSMFLAETRKGNVVVRQPLPYGAGYFVSSIPRSTAVTETSESRASTLQVCMRSGQTRTLTLLLVKP</sequence>
<dbReference type="FunFam" id="2.60.40.60:FF:000001">
    <property type="entry name" value="Protocadherin alpha 2"/>
    <property type="match status" value="1"/>
</dbReference>
<reference evidence="16 17" key="1">
    <citation type="submission" date="2020-06" db="EMBL/GenBank/DDBJ databases">
        <authorList>
            <consortium name="Wellcome Sanger Institute Data Sharing"/>
        </authorList>
    </citation>
    <scope>NUCLEOTIDE SEQUENCE [LARGE SCALE GENOMIC DNA]</scope>
</reference>
<evidence type="ECO:0000256" key="2">
    <source>
        <dbReference type="ARBA" id="ARBA00004251"/>
    </source>
</evidence>
<proteinExistence type="predicted"/>
<protein>
    <recommendedName>
        <fullName evidence="15">Cadherin domain-containing protein</fullName>
    </recommendedName>
</protein>
<evidence type="ECO:0000259" key="15">
    <source>
        <dbReference type="PROSITE" id="PS50268"/>
    </source>
</evidence>
<keyword evidence="11" id="KW-0325">Glycoprotein</keyword>
<comment type="function">
    <text evidence="1">Potential calcium-dependent cell-adhesion protein. May be involved in the establishment and maintenance of specific neuronal connections in the brain.</text>
</comment>
<keyword evidence="17" id="KW-1185">Reference proteome</keyword>
<evidence type="ECO:0000256" key="8">
    <source>
        <dbReference type="ARBA" id="ARBA00022889"/>
    </source>
</evidence>
<evidence type="ECO:0000256" key="4">
    <source>
        <dbReference type="ARBA" id="ARBA00022692"/>
    </source>
</evidence>
<keyword evidence="8" id="KW-0130">Cell adhesion</keyword>
<evidence type="ECO:0000256" key="7">
    <source>
        <dbReference type="ARBA" id="ARBA00022837"/>
    </source>
</evidence>
<dbReference type="GO" id="GO:0005886">
    <property type="term" value="C:plasma membrane"/>
    <property type="evidence" value="ECO:0007669"/>
    <property type="project" value="UniProtKB-SubCell"/>
</dbReference>
<dbReference type="InterPro" id="IPR013164">
    <property type="entry name" value="Cadherin_N"/>
</dbReference>
<dbReference type="CDD" id="cd11304">
    <property type="entry name" value="Cadherin_repeat"/>
    <property type="match status" value="5"/>
</dbReference>
<evidence type="ECO:0000313" key="17">
    <source>
        <dbReference type="Proteomes" id="UP000694580"/>
    </source>
</evidence>
<dbReference type="FunFam" id="2.60.40.60:FF:000018">
    <property type="entry name" value="Protocadherin gamma c3"/>
    <property type="match status" value="1"/>
</dbReference>
<comment type="subcellular location">
    <subcellularLocation>
        <location evidence="2">Cell membrane</location>
        <topology evidence="2">Single-pass type I membrane protein</topology>
    </subcellularLocation>
</comment>
<evidence type="ECO:0000256" key="11">
    <source>
        <dbReference type="ARBA" id="ARBA00023180"/>
    </source>
</evidence>
<dbReference type="Proteomes" id="UP000694580">
    <property type="component" value="Chromosome 6"/>
</dbReference>
<dbReference type="Ensembl" id="ENSDCDT00010019898.1">
    <property type="protein sequence ID" value="ENSDCDP00010018809.1"/>
    <property type="gene ID" value="ENSDCDG00010008531.1"/>
</dbReference>
<dbReference type="PRINTS" id="PR00205">
    <property type="entry name" value="CADHERIN"/>
</dbReference>
<feature type="signal peptide" evidence="14">
    <location>
        <begin position="1"/>
        <end position="30"/>
    </location>
</feature>
<dbReference type="SUPFAM" id="SSF49313">
    <property type="entry name" value="Cadherin-like"/>
    <property type="match status" value="6"/>
</dbReference>
<feature type="transmembrane region" description="Helical" evidence="13">
    <location>
        <begin position="697"/>
        <end position="720"/>
    </location>
</feature>